<dbReference type="RefSeq" id="WP_113696360.1">
    <property type="nucleotide sequence ID" value="NZ_CP015163.1"/>
</dbReference>
<sequence length="204" mass="21808">MAVKMLNDRFRRFSRDTGGDGGTGGGGGGTSPGTANGDGKDGTGSDNKPPEWKPPTQAEWEDHQRKLREANSESAARRKKIEELTRQQETEADKKVREAVEAARAESKPAVIAAVAEAALLRADAKAERLAGLTKLLDHSKIELDGGKVTGLDDEVKRVKAEYPELFKSSQEEKPKPGKIPAGGKAPAEEARTPGEIIAASRNQ</sequence>
<evidence type="ECO:0000313" key="2">
    <source>
        <dbReference type="EMBL" id="AXB47305.1"/>
    </source>
</evidence>
<proteinExistence type="predicted"/>
<dbReference type="KEGG" id="aab:A4R43_36670"/>
<feature type="region of interest" description="Disordered" evidence="1">
    <location>
        <begin position="1"/>
        <end position="107"/>
    </location>
</feature>
<feature type="compositionally biased region" description="Basic and acidic residues" evidence="1">
    <location>
        <begin position="60"/>
        <end position="71"/>
    </location>
</feature>
<name>A0A344LGY1_9PSEU</name>
<evidence type="ECO:0000256" key="1">
    <source>
        <dbReference type="SAM" id="MobiDB-lite"/>
    </source>
</evidence>
<organism evidence="2 3">
    <name type="scientific">Amycolatopsis albispora</name>
    <dbReference type="NCBI Taxonomy" id="1804986"/>
    <lineage>
        <taxon>Bacteria</taxon>
        <taxon>Bacillati</taxon>
        <taxon>Actinomycetota</taxon>
        <taxon>Actinomycetes</taxon>
        <taxon>Pseudonocardiales</taxon>
        <taxon>Pseudonocardiaceae</taxon>
        <taxon>Amycolatopsis</taxon>
    </lineage>
</organism>
<feature type="compositionally biased region" description="Basic and acidic residues" evidence="1">
    <location>
        <begin position="38"/>
        <end position="51"/>
    </location>
</feature>
<evidence type="ECO:0008006" key="4">
    <source>
        <dbReference type="Google" id="ProtNLM"/>
    </source>
</evidence>
<dbReference type="InterPro" id="IPR009636">
    <property type="entry name" value="SCAF"/>
</dbReference>
<gene>
    <name evidence="2" type="ORF">A4R43_36670</name>
</gene>
<evidence type="ECO:0000313" key="3">
    <source>
        <dbReference type="Proteomes" id="UP000250434"/>
    </source>
</evidence>
<dbReference type="Proteomes" id="UP000250434">
    <property type="component" value="Chromosome"/>
</dbReference>
<reference evidence="2 3" key="1">
    <citation type="submission" date="2016-04" db="EMBL/GenBank/DDBJ databases">
        <title>Complete genome sequence and analysis of deep-sea sediment isolate, Amycolatopsis sp. WP1.</title>
        <authorList>
            <person name="Wang H."/>
            <person name="Chen S."/>
            <person name="Wu Q."/>
        </authorList>
    </citation>
    <scope>NUCLEOTIDE SEQUENCE [LARGE SCALE GENOMIC DNA]</scope>
    <source>
        <strain evidence="2 3">WP1</strain>
    </source>
</reference>
<feature type="compositionally biased region" description="Basic and acidic residues" evidence="1">
    <location>
        <begin position="1"/>
        <end position="18"/>
    </location>
</feature>
<keyword evidence="3" id="KW-1185">Reference proteome</keyword>
<feature type="compositionally biased region" description="Basic and acidic residues" evidence="1">
    <location>
        <begin position="164"/>
        <end position="176"/>
    </location>
</feature>
<protein>
    <recommendedName>
        <fullName evidence="4">Scaffolding protein</fullName>
    </recommendedName>
</protein>
<dbReference type="AlphaFoldDB" id="A0A344LGY1"/>
<dbReference type="Pfam" id="PF06810">
    <property type="entry name" value="Phage_scaffold"/>
    <property type="match status" value="1"/>
</dbReference>
<dbReference type="EMBL" id="CP015163">
    <property type="protein sequence ID" value="AXB47305.1"/>
    <property type="molecule type" value="Genomic_DNA"/>
</dbReference>
<dbReference type="OrthoDB" id="2103370at201174"/>
<accession>A0A344LGY1</accession>
<feature type="region of interest" description="Disordered" evidence="1">
    <location>
        <begin position="164"/>
        <end position="204"/>
    </location>
</feature>
<feature type="compositionally biased region" description="Basic and acidic residues" evidence="1">
    <location>
        <begin position="80"/>
        <end position="107"/>
    </location>
</feature>
<feature type="compositionally biased region" description="Gly residues" evidence="1">
    <location>
        <begin position="19"/>
        <end position="31"/>
    </location>
</feature>